<evidence type="ECO:0000313" key="11">
    <source>
        <dbReference type="Ensembl" id="ENSHHUP00000058716.1"/>
    </source>
</evidence>
<dbReference type="GeneTree" id="ENSGT00940000155070"/>
<dbReference type="PANTHER" id="PTHR45888">
    <property type="entry name" value="HL01030P-RELATED"/>
    <property type="match status" value="1"/>
</dbReference>
<evidence type="ECO:0000256" key="6">
    <source>
        <dbReference type="ARBA" id="ARBA00023015"/>
    </source>
</evidence>
<keyword evidence="4 9" id="KW-0863">Zinc-finger</keyword>
<dbReference type="GO" id="GO:0071565">
    <property type="term" value="C:nBAF complex"/>
    <property type="evidence" value="ECO:0007669"/>
    <property type="project" value="TreeGrafter"/>
</dbReference>
<evidence type="ECO:0000256" key="4">
    <source>
        <dbReference type="ARBA" id="ARBA00022771"/>
    </source>
</evidence>
<evidence type="ECO:0000256" key="7">
    <source>
        <dbReference type="ARBA" id="ARBA00023163"/>
    </source>
</evidence>
<proteinExistence type="predicted"/>
<keyword evidence="8" id="KW-0539">Nucleus</keyword>
<dbReference type="GO" id="GO:0007399">
    <property type="term" value="P:nervous system development"/>
    <property type="evidence" value="ECO:0007669"/>
    <property type="project" value="TreeGrafter"/>
</dbReference>
<dbReference type="SUPFAM" id="SSF57903">
    <property type="entry name" value="FYVE/PHD zinc finger"/>
    <property type="match status" value="1"/>
</dbReference>
<dbReference type="InterPro" id="IPR013083">
    <property type="entry name" value="Znf_RING/FYVE/PHD"/>
</dbReference>
<evidence type="ECO:0000313" key="12">
    <source>
        <dbReference type="Proteomes" id="UP000314982"/>
    </source>
</evidence>
<sequence>MKNNRRCCLSVLSCVVNEAFSLFYPSLLPSPGHPTCLQFTDNMMTAVKTYQWQCIECKSCSLCGTSENDDQLLFCDDCDRGYHMYCLKPPMAQPPEGKTTELYCIYYRPLRLSYTVYIIDH</sequence>
<organism evidence="11 12">
    <name type="scientific">Hucho hucho</name>
    <name type="common">huchen</name>
    <dbReference type="NCBI Taxonomy" id="62062"/>
    <lineage>
        <taxon>Eukaryota</taxon>
        <taxon>Metazoa</taxon>
        <taxon>Chordata</taxon>
        <taxon>Craniata</taxon>
        <taxon>Vertebrata</taxon>
        <taxon>Euteleostomi</taxon>
        <taxon>Actinopterygii</taxon>
        <taxon>Neopterygii</taxon>
        <taxon>Teleostei</taxon>
        <taxon>Protacanthopterygii</taxon>
        <taxon>Salmoniformes</taxon>
        <taxon>Salmonidae</taxon>
        <taxon>Salmoninae</taxon>
        <taxon>Hucho</taxon>
    </lineage>
</organism>
<accession>A0A4W5P282</accession>
<dbReference type="SMART" id="SM00249">
    <property type="entry name" value="PHD"/>
    <property type="match status" value="1"/>
</dbReference>
<evidence type="ECO:0000256" key="3">
    <source>
        <dbReference type="ARBA" id="ARBA00022737"/>
    </source>
</evidence>
<dbReference type="Ensembl" id="ENSHHUT00000060723.1">
    <property type="protein sequence ID" value="ENSHHUP00000058716.1"/>
    <property type="gene ID" value="ENSHHUG00000034933.1"/>
</dbReference>
<dbReference type="PANTHER" id="PTHR45888:SF10">
    <property type="entry name" value="ZINC FINGER PROTEIN DPF3"/>
    <property type="match status" value="1"/>
</dbReference>
<reference evidence="11" key="2">
    <citation type="submission" date="2025-08" db="UniProtKB">
        <authorList>
            <consortium name="Ensembl"/>
        </authorList>
    </citation>
    <scope>IDENTIFICATION</scope>
</reference>
<comment type="subcellular location">
    <subcellularLocation>
        <location evidence="1">Nucleus</location>
    </subcellularLocation>
</comment>
<dbReference type="AlphaFoldDB" id="A0A4W5P282"/>
<dbReference type="InterPro" id="IPR019787">
    <property type="entry name" value="Znf_PHD-finger"/>
</dbReference>
<dbReference type="PROSITE" id="PS50016">
    <property type="entry name" value="ZF_PHD_2"/>
    <property type="match status" value="1"/>
</dbReference>
<keyword evidence="3" id="KW-0677">Repeat</keyword>
<evidence type="ECO:0000259" key="10">
    <source>
        <dbReference type="PROSITE" id="PS50016"/>
    </source>
</evidence>
<reference evidence="11" key="3">
    <citation type="submission" date="2025-09" db="UniProtKB">
        <authorList>
            <consortium name="Ensembl"/>
        </authorList>
    </citation>
    <scope>IDENTIFICATION</scope>
</reference>
<evidence type="ECO:0000256" key="5">
    <source>
        <dbReference type="ARBA" id="ARBA00022833"/>
    </source>
</evidence>
<evidence type="ECO:0000256" key="1">
    <source>
        <dbReference type="ARBA" id="ARBA00004123"/>
    </source>
</evidence>
<keyword evidence="5" id="KW-0862">Zinc</keyword>
<dbReference type="Gene3D" id="3.30.40.10">
    <property type="entry name" value="Zinc/RING finger domain, C3HC4 (zinc finger)"/>
    <property type="match status" value="1"/>
</dbReference>
<evidence type="ECO:0000256" key="9">
    <source>
        <dbReference type="PROSITE-ProRule" id="PRU00146"/>
    </source>
</evidence>
<protein>
    <recommendedName>
        <fullName evidence="10">PHD-type domain-containing protein</fullName>
    </recommendedName>
</protein>
<evidence type="ECO:0000256" key="2">
    <source>
        <dbReference type="ARBA" id="ARBA00022723"/>
    </source>
</evidence>
<dbReference type="FunFam" id="3.30.40.10:FF:000005">
    <property type="entry name" value="zinc finger protein isoform X1"/>
    <property type="match status" value="1"/>
</dbReference>
<keyword evidence="6" id="KW-0805">Transcription regulation</keyword>
<name>A0A4W5P282_9TELE</name>
<evidence type="ECO:0000256" key="8">
    <source>
        <dbReference type="ARBA" id="ARBA00023242"/>
    </source>
</evidence>
<keyword evidence="7" id="KW-0804">Transcription</keyword>
<dbReference type="GO" id="GO:0008270">
    <property type="term" value="F:zinc ion binding"/>
    <property type="evidence" value="ECO:0007669"/>
    <property type="project" value="UniProtKB-KW"/>
</dbReference>
<dbReference type="Proteomes" id="UP000314982">
    <property type="component" value="Unassembled WGS sequence"/>
</dbReference>
<dbReference type="InterPro" id="IPR011011">
    <property type="entry name" value="Znf_FYVE_PHD"/>
</dbReference>
<dbReference type="STRING" id="62062.ENSHHUP00000058716"/>
<dbReference type="Pfam" id="PF00628">
    <property type="entry name" value="PHD"/>
    <property type="match status" value="1"/>
</dbReference>
<dbReference type="InterPro" id="IPR001965">
    <property type="entry name" value="Znf_PHD"/>
</dbReference>
<reference evidence="12" key="1">
    <citation type="submission" date="2018-06" db="EMBL/GenBank/DDBJ databases">
        <title>Genome assembly of Danube salmon.</title>
        <authorList>
            <person name="Macqueen D.J."/>
            <person name="Gundappa M.K."/>
        </authorList>
    </citation>
    <scope>NUCLEOTIDE SEQUENCE [LARGE SCALE GENOMIC DNA]</scope>
</reference>
<keyword evidence="12" id="KW-1185">Reference proteome</keyword>
<keyword evidence="2" id="KW-0479">Metal-binding</keyword>
<feature type="domain" description="PHD-type" evidence="10">
    <location>
        <begin position="57"/>
        <end position="110"/>
    </location>
</feature>